<keyword evidence="8 13" id="KW-0949">S-adenosyl-L-methionine</keyword>
<dbReference type="PANTHER" id="PTHR22807">
    <property type="entry name" value="NOP2 YEAST -RELATED NOL1/NOP2/FMU SUN DOMAIN-CONTAINING"/>
    <property type="match status" value="1"/>
</dbReference>
<sequence length="417" mass="47038">MAGPRLRAAFALEKIYDGIYIKDALQFDGLSPKDARLMEQIVYGCVRHRSYLDSIVNRYVRNHKRLETMIRYILQIGLYQIRFLDRVPAHAAVDEAVRSAKKIANVGAAGLVNGVLRAILREKEKAFRIVEKDPVRRLSIQYSFPEEWVRHFQPILKEETEAFFRALSKPAPLTVRPVGIDRDTLAHMLEAVGYSSKPSPASDIALDIADPWGLFSGDAFRSGAFYVQDAASMHVVELFTPDRDARALDLCAAPGGKSFQMAEIFASVDAFDVSPARLAIMNENIERLQIQNVHTQVNNALKPVRDTSYDRILLDAPCSGFGLIRRKPEIKWRVRTEDLKDLARVQRKMLENAYGALSRGGELVYSTCTVTLEENEGVLQSFLSDHPECTLKGGGERFWPHKRHTDGFSMACIVRKE</sequence>
<keyword evidence="16" id="KW-1185">Reference proteome</keyword>
<dbReference type="Pfam" id="PF01029">
    <property type="entry name" value="NusB"/>
    <property type="match status" value="1"/>
</dbReference>
<dbReference type="GO" id="GO:0005737">
    <property type="term" value="C:cytoplasm"/>
    <property type="evidence" value="ECO:0007669"/>
    <property type="project" value="UniProtKB-SubCell"/>
</dbReference>
<evidence type="ECO:0000256" key="1">
    <source>
        <dbReference type="ARBA" id="ARBA00002724"/>
    </source>
</evidence>
<evidence type="ECO:0000256" key="9">
    <source>
        <dbReference type="ARBA" id="ARBA00022884"/>
    </source>
</evidence>
<dbReference type="PANTHER" id="PTHR22807:SF30">
    <property type="entry name" value="28S RRNA (CYTOSINE(4447)-C(5))-METHYLTRANSFERASE-RELATED"/>
    <property type="match status" value="1"/>
</dbReference>
<feature type="binding site" evidence="13">
    <location>
        <position position="315"/>
    </location>
    <ligand>
        <name>S-adenosyl-L-methionine</name>
        <dbReference type="ChEBI" id="CHEBI:59789"/>
    </ligand>
</feature>
<dbReference type="RefSeq" id="WP_126465374.1">
    <property type="nucleotide sequence ID" value="NZ_JAUSWF010000001.1"/>
</dbReference>
<proteinExistence type="inferred from homology"/>
<dbReference type="Pfam" id="PF01189">
    <property type="entry name" value="Methyltr_RsmB-F"/>
    <property type="match status" value="1"/>
</dbReference>
<reference evidence="15 16" key="1">
    <citation type="submission" date="2018-12" db="EMBL/GenBank/DDBJ databases">
        <authorList>
            <consortium name="Pathogen Informatics"/>
        </authorList>
    </citation>
    <scope>NUCLEOTIDE SEQUENCE [LARGE SCALE GENOMIC DNA]</scope>
    <source>
        <strain evidence="15 16">NCTC13079</strain>
    </source>
</reference>
<evidence type="ECO:0000256" key="10">
    <source>
        <dbReference type="ARBA" id="ARBA00030399"/>
    </source>
</evidence>
<evidence type="ECO:0000259" key="14">
    <source>
        <dbReference type="PROSITE" id="PS51686"/>
    </source>
</evidence>
<dbReference type="Proteomes" id="UP000269544">
    <property type="component" value="Chromosome"/>
</dbReference>
<dbReference type="EC" id="2.1.1.176" evidence="3"/>
<gene>
    <name evidence="15" type="primary">rsmB</name>
    <name evidence="15" type="ORF">NCTC13079_00771</name>
</gene>
<evidence type="ECO:0000256" key="12">
    <source>
        <dbReference type="ARBA" id="ARBA00047283"/>
    </source>
</evidence>
<dbReference type="InterPro" id="IPR049560">
    <property type="entry name" value="MeTrfase_RsmB-F_NOP2_cat"/>
</dbReference>
<dbReference type="InterPro" id="IPR006027">
    <property type="entry name" value="NusB_RsmB_TIM44"/>
</dbReference>
<feature type="binding site" evidence="13">
    <location>
        <position position="272"/>
    </location>
    <ligand>
        <name>S-adenosyl-L-methionine</name>
        <dbReference type="ChEBI" id="CHEBI:59789"/>
    </ligand>
</feature>
<dbReference type="NCBIfam" id="TIGR00563">
    <property type="entry name" value="rsmB"/>
    <property type="match status" value="1"/>
</dbReference>
<dbReference type="GO" id="GO:0008649">
    <property type="term" value="F:rRNA methyltransferase activity"/>
    <property type="evidence" value="ECO:0007669"/>
    <property type="project" value="InterPro"/>
</dbReference>
<comment type="similarity">
    <text evidence="13">Belongs to the class I-like SAM-binding methyltransferase superfamily. RsmB/NOP family.</text>
</comment>
<evidence type="ECO:0000313" key="16">
    <source>
        <dbReference type="Proteomes" id="UP000269544"/>
    </source>
</evidence>
<evidence type="ECO:0000256" key="8">
    <source>
        <dbReference type="ARBA" id="ARBA00022691"/>
    </source>
</evidence>
<comment type="caution">
    <text evidence="13">Lacks conserved residue(s) required for the propagation of feature annotation.</text>
</comment>
<dbReference type="PROSITE" id="PS51686">
    <property type="entry name" value="SAM_MT_RSMB_NOP"/>
    <property type="match status" value="1"/>
</dbReference>
<dbReference type="InterPro" id="IPR035926">
    <property type="entry name" value="NusB-like_sf"/>
</dbReference>
<organism evidence="15 16">
    <name type="scientific">Aedoeadaptatus ivorii</name>
    <dbReference type="NCBI Taxonomy" id="54006"/>
    <lineage>
        <taxon>Bacteria</taxon>
        <taxon>Bacillati</taxon>
        <taxon>Bacillota</taxon>
        <taxon>Tissierellia</taxon>
        <taxon>Tissierellales</taxon>
        <taxon>Peptoniphilaceae</taxon>
        <taxon>Aedoeadaptatus</taxon>
    </lineage>
</organism>
<dbReference type="SUPFAM" id="SSF48013">
    <property type="entry name" value="NusB-like"/>
    <property type="match status" value="1"/>
</dbReference>
<evidence type="ECO:0000256" key="6">
    <source>
        <dbReference type="ARBA" id="ARBA00022603"/>
    </source>
</evidence>
<protein>
    <recommendedName>
        <fullName evidence="3">16S rRNA (cytosine(967)-C(5))-methyltransferase</fullName>
        <ecNumber evidence="3">2.1.1.176</ecNumber>
    </recommendedName>
    <alternativeName>
        <fullName evidence="10">16S rRNA m5C967 methyltransferase</fullName>
    </alternativeName>
    <alternativeName>
        <fullName evidence="11">rRNA (cytosine-C(5)-)-methyltransferase RsmB</fullName>
    </alternativeName>
</protein>
<keyword evidence="5" id="KW-0698">rRNA processing</keyword>
<evidence type="ECO:0000256" key="7">
    <source>
        <dbReference type="ARBA" id="ARBA00022679"/>
    </source>
</evidence>
<dbReference type="KEGG" id="piv:NCTC13079_00771"/>
<name>A0A448V1B1_9FIRM</name>
<dbReference type="InterPro" id="IPR001678">
    <property type="entry name" value="MeTrfase_RsmB-F_NOP2_dom"/>
</dbReference>
<evidence type="ECO:0000313" key="15">
    <source>
        <dbReference type="EMBL" id="VEJ35596.1"/>
    </source>
</evidence>
<evidence type="ECO:0000256" key="5">
    <source>
        <dbReference type="ARBA" id="ARBA00022552"/>
    </source>
</evidence>
<dbReference type="Gene3D" id="3.30.70.1170">
    <property type="entry name" value="Sun protein, domain 3"/>
    <property type="match status" value="1"/>
</dbReference>
<dbReference type="EMBL" id="LR134523">
    <property type="protein sequence ID" value="VEJ35596.1"/>
    <property type="molecule type" value="Genomic_DNA"/>
</dbReference>
<keyword evidence="9 13" id="KW-0694">RNA-binding</keyword>
<evidence type="ECO:0000256" key="13">
    <source>
        <dbReference type="PROSITE-ProRule" id="PRU01023"/>
    </source>
</evidence>
<feature type="binding site" evidence="13">
    <location>
        <begin position="251"/>
        <end position="257"/>
    </location>
    <ligand>
        <name>S-adenosyl-L-methionine</name>
        <dbReference type="ChEBI" id="CHEBI:59789"/>
    </ligand>
</feature>
<dbReference type="InterPro" id="IPR029063">
    <property type="entry name" value="SAM-dependent_MTases_sf"/>
</dbReference>
<keyword evidence="6 13" id="KW-0489">Methyltransferase</keyword>
<feature type="active site" description="Nucleophile" evidence="13">
    <location>
        <position position="368"/>
    </location>
</feature>
<dbReference type="Gene3D" id="3.40.50.150">
    <property type="entry name" value="Vaccinia Virus protein VP39"/>
    <property type="match status" value="1"/>
</dbReference>
<dbReference type="GO" id="GO:0003723">
    <property type="term" value="F:RNA binding"/>
    <property type="evidence" value="ECO:0007669"/>
    <property type="project" value="UniProtKB-UniRule"/>
</dbReference>
<evidence type="ECO:0000256" key="11">
    <source>
        <dbReference type="ARBA" id="ARBA00031088"/>
    </source>
</evidence>
<dbReference type="Gene3D" id="1.10.940.10">
    <property type="entry name" value="NusB-like"/>
    <property type="match status" value="1"/>
</dbReference>
<dbReference type="SUPFAM" id="SSF53335">
    <property type="entry name" value="S-adenosyl-L-methionine-dependent methyltransferases"/>
    <property type="match status" value="1"/>
</dbReference>
<evidence type="ECO:0000256" key="3">
    <source>
        <dbReference type="ARBA" id="ARBA00012140"/>
    </source>
</evidence>
<comment type="catalytic activity">
    <reaction evidence="12">
        <text>cytidine(967) in 16S rRNA + S-adenosyl-L-methionine = 5-methylcytidine(967) in 16S rRNA + S-adenosyl-L-homocysteine + H(+)</text>
        <dbReference type="Rhea" id="RHEA:42748"/>
        <dbReference type="Rhea" id="RHEA-COMP:10219"/>
        <dbReference type="Rhea" id="RHEA-COMP:10220"/>
        <dbReference type="ChEBI" id="CHEBI:15378"/>
        <dbReference type="ChEBI" id="CHEBI:57856"/>
        <dbReference type="ChEBI" id="CHEBI:59789"/>
        <dbReference type="ChEBI" id="CHEBI:74483"/>
        <dbReference type="ChEBI" id="CHEBI:82748"/>
        <dbReference type="EC" id="2.1.1.176"/>
    </reaction>
</comment>
<dbReference type="NCBIfam" id="NF011494">
    <property type="entry name" value="PRK14902.1"/>
    <property type="match status" value="1"/>
</dbReference>
<dbReference type="InterPro" id="IPR004573">
    <property type="entry name" value="rRNA_ssu_MeTfrase_B"/>
</dbReference>
<dbReference type="PRINTS" id="PR02008">
    <property type="entry name" value="RCMTFAMILY"/>
</dbReference>
<keyword evidence="7 13" id="KW-0808">Transferase</keyword>
<accession>A0A448V1B1</accession>
<comment type="function">
    <text evidence="1">Specifically methylates the cytosine at position 967 (m5C967) of 16S rRNA.</text>
</comment>
<comment type="subcellular location">
    <subcellularLocation>
        <location evidence="2">Cytoplasm</location>
    </subcellularLocation>
</comment>
<dbReference type="AlphaFoldDB" id="A0A448V1B1"/>
<evidence type="ECO:0000256" key="4">
    <source>
        <dbReference type="ARBA" id="ARBA00022490"/>
    </source>
</evidence>
<feature type="domain" description="SAM-dependent MTase RsmB/NOP-type" evidence="14">
    <location>
        <begin position="161"/>
        <end position="417"/>
    </location>
</feature>
<keyword evidence="4" id="KW-0963">Cytoplasm</keyword>
<dbReference type="GO" id="GO:0006355">
    <property type="term" value="P:regulation of DNA-templated transcription"/>
    <property type="evidence" value="ECO:0007669"/>
    <property type="project" value="InterPro"/>
</dbReference>
<dbReference type="OrthoDB" id="9810297at2"/>
<dbReference type="CDD" id="cd02440">
    <property type="entry name" value="AdoMet_MTases"/>
    <property type="match status" value="1"/>
</dbReference>
<dbReference type="InterPro" id="IPR023267">
    <property type="entry name" value="RCMT"/>
</dbReference>
<evidence type="ECO:0000256" key="2">
    <source>
        <dbReference type="ARBA" id="ARBA00004496"/>
    </source>
</evidence>